<sequence length="310" mass="33814">MNTRRRKTVMIALAAALLTSAGAVEAAQLGLGLHGQLRQRLQQKRAEEERPIDLQAIAPGARKLTDAYGTDAAQRLDVYIPPGARNAPILIMVHGGAWMVGDKANTGSVENKLKHWLTRGWIVVSVNYRMLPYAMAYEQAEDVAEAVQWAQGYAEDWGGDPGKIILMGHSAGAHLVALVSSKPELVGQPWAGTVVLDSAAMQLSRTMAGRHPRFYDRAFGDDPAYWTKASPMDQWTPKAVPMMLVCSTQRPDDPCDDARRFQAKAKAGGRDMPVLPQDLSHAEINRTLGLLGAYTSAVDAFISSRSSMRH</sequence>
<evidence type="ECO:0000256" key="1">
    <source>
        <dbReference type="ARBA" id="ARBA00022801"/>
    </source>
</evidence>
<protein>
    <submittedName>
        <fullName evidence="4">Acetyl esterase/lipase</fullName>
    </submittedName>
</protein>
<keyword evidence="5" id="KW-1185">Reference proteome</keyword>
<dbReference type="SUPFAM" id="SSF53474">
    <property type="entry name" value="alpha/beta-Hydrolases"/>
    <property type="match status" value="1"/>
</dbReference>
<dbReference type="InterPro" id="IPR029058">
    <property type="entry name" value="AB_hydrolase_fold"/>
</dbReference>
<comment type="caution">
    <text evidence="4">The sequence shown here is derived from an EMBL/GenBank/DDBJ whole genome shotgun (WGS) entry which is preliminary data.</text>
</comment>
<dbReference type="RefSeq" id="WP_310034747.1">
    <property type="nucleotide sequence ID" value="NZ_JAVDRL010000014.1"/>
</dbReference>
<evidence type="ECO:0000259" key="3">
    <source>
        <dbReference type="Pfam" id="PF20434"/>
    </source>
</evidence>
<dbReference type="PANTHER" id="PTHR48081:SF33">
    <property type="entry name" value="KYNURENINE FORMAMIDASE"/>
    <property type="match status" value="1"/>
</dbReference>
<keyword evidence="2" id="KW-0732">Signal</keyword>
<dbReference type="InterPro" id="IPR049492">
    <property type="entry name" value="BD-FAE-like_dom"/>
</dbReference>
<name>A0ABU1N5S1_9CAUL</name>
<gene>
    <name evidence="4" type="ORF">J2800_004563</name>
</gene>
<dbReference type="Pfam" id="PF20434">
    <property type="entry name" value="BD-FAE"/>
    <property type="match status" value="1"/>
</dbReference>
<evidence type="ECO:0000313" key="4">
    <source>
        <dbReference type="EMBL" id="MDR6533793.1"/>
    </source>
</evidence>
<keyword evidence="1" id="KW-0378">Hydrolase</keyword>
<evidence type="ECO:0000313" key="5">
    <source>
        <dbReference type="Proteomes" id="UP001262754"/>
    </source>
</evidence>
<organism evidence="4 5">
    <name type="scientific">Caulobacter rhizosphaerae</name>
    <dbReference type="NCBI Taxonomy" id="2010972"/>
    <lineage>
        <taxon>Bacteria</taxon>
        <taxon>Pseudomonadati</taxon>
        <taxon>Pseudomonadota</taxon>
        <taxon>Alphaproteobacteria</taxon>
        <taxon>Caulobacterales</taxon>
        <taxon>Caulobacteraceae</taxon>
        <taxon>Caulobacter</taxon>
    </lineage>
</organism>
<feature type="signal peptide" evidence="2">
    <location>
        <begin position="1"/>
        <end position="26"/>
    </location>
</feature>
<feature type="chain" id="PRO_5046824919" evidence="2">
    <location>
        <begin position="27"/>
        <end position="310"/>
    </location>
</feature>
<dbReference type="EMBL" id="JAVDRL010000014">
    <property type="protein sequence ID" value="MDR6533793.1"/>
    <property type="molecule type" value="Genomic_DNA"/>
</dbReference>
<dbReference type="Proteomes" id="UP001262754">
    <property type="component" value="Unassembled WGS sequence"/>
</dbReference>
<dbReference type="InterPro" id="IPR050300">
    <property type="entry name" value="GDXG_lipolytic_enzyme"/>
</dbReference>
<reference evidence="4 5" key="1">
    <citation type="submission" date="2023-07" db="EMBL/GenBank/DDBJ databases">
        <title>Sorghum-associated microbial communities from plants grown in Nebraska, USA.</title>
        <authorList>
            <person name="Schachtman D."/>
        </authorList>
    </citation>
    <scope>NUCLEOTIDE SEQUENCE [LARGE SCALE GENOMIC DNA]</scope>
    <source>
        <strain evidence="4 5">DS2154</strain>
    </source>
</reference>
<proteinExistence type="predicted"/>
<feature type="domain" description="BD-FAE-like" evidence="3">
    <location>
        <begin position="76"/>
        <end position="180"/>
    </location>
</feature>
<accession>A0ABU1N5S1</accession>
<evidence type="ECO:0000256" key="2">
    <source>
        <dbReference type="SAM" id="SignalP"/>
    </source>
</evidence>
<dbReference type="PANTHER" id="PTHR48081">
    <property type="entry name" value="AB HYDROLASE SUPERFAMILY PROTEIN C4A8.06C"/>
    <property type="match status" value="1"/>
</dbReference>
<dbReference type="Gene3D" id="3.40.50.1820">
    <property type="entry name" value="alpha/beta hydrolase"/>
    <property type="match status" value="1"/>
</dbReference>